<feature type="region of interest" description="Disordered" evidence="2">
    <location>
        <begin position="499"/>
        <end position="554"/>
    </location>
</feature>
<evidence type="ECO:0000313" key="4">
    <source>
        <dbReference type="EMBL" id="SEH32847.1"/>
    </source>
</evidence>
<keyword evidence="5" id="KW-1185">Reference proteome</keyword>
<protein>
    <submittedName>
        <fullName evidence="4">Outer membrane protein TolC</fullName>
    </submittedName>
</protein>
<feature type="chain" id="PRO_5010360932" evidence="3">
    <location>
        <begin position="34"/>
        <end position="573"/>
    </location>
</feature>
<dbReference type="PANTHER" id="PTHR30203:SF29">
    <property type="entry name" value="PROTEIN CYAE"/>
    <property type="match status" value="1"/>
</dbReference>
<reference evidence="5" key="1">
    <citation type="submission" date="2016-10" db="EMBL/GenBank/DDBJ databases">
        <authorList>
            <person name="Varghese N."/>
            <person name="Submissions S."/>
        </authorList>
    </citation>
    <scope>NUCLEOTIDE SEQUENCE [LARGE SCALE GENOMIC DNA]</scope>
    <source>
        <strain evidence="5">DSM 13234</strain>
    </source>
</reference>
<dbReference type="AlphaFoldDB" id="A0A1H6HAL0"/>
<dbReference type="InterPro" id="IPR010131">
    <property type="entry name" value="MdtP/NodT-like"/>
</dbReference>
<feature type="coiled-coil region" evidence="1">
    <location>
        <begin position="194"/>
        <end position="263"/>
    </location>
</feature>
<evidence type="ECO:0000256" key="1">
    <source>
        <dbReference type="SAM" id="Coils"/>
    </source>
</evidence>
<feature type="signal peptide" evidence="3">
    <location>
        <begin position="1"/>
        <end position="33"/>
    </location>
</feature>
<dbReference type="SUPFAM" id="SSF56954">
    <property type="entry name" value="Outer membrane efflux proteins (OEP)"/>
    <property type="match status" value="1"/>
</dbReference>
<organism evidence="4 5">
    <name type="scientific">Magnetospirillum fulvum</name>
    <name type="common">Rhodospirillum fulvum</name>
    <dbReference type="NCBI Taxonomy" id="1082"/>
    <lineage>
        <taxon>Bacteria</taxon>
        <taxon>Pseudomonadati</taxon>
        <taxon>Pseudomonadota</taxon>
        <taxon>Alphaproteobacteria</taxon>
        <taxon>Rhodospirillales</taxon>
        <taxon>Rhodospirillaceae</taxon>
        <taxon>Magnetospirillum</taxon>
    </lineage>
</organism>
<evidence type="ECO:0000256" key="2">
    <source>
        <dbReference type="SAM" id="MobiDB-lite"/>
    </source>
</evidence>
<evidence type="ECO:0000313" key="5">
    <source>
        <dbReference type="Proteomes" id="UP000182983"/>
    </source>
</evidence>
<dbReference type="EMBL" id="FNWO01000004">
    <property type="protein sequence ID" value="SEH32847.1"/>
    <property type="molecule type" value="Genomic_DNA"/>
</dbReference>
<feature type="compositionally biased region" description="Low complexity" evidence="2">
    <location>
        <begin position="524"/>
        <end position="542"/>
    </location>
</feature>
<evidence type="ECO:0000256" key="3">
    <source>
        <dbReference type="SAM" id="SignalP"/>
    </source>
</evidence>
<accession>A0A1H6HAL0</accession>
<dbReference type="GO" id="GO:0015562">
    <property type="term" value="F:efflux transmembrane transporter activity"/>
    <property type="evidence" value="ECO:0007669"/>
    <property type="project" value="InterPro"/>
</dbReference>
<sequence>MVVSVSLVKKLMASVSVAVLVSACALTPDPFTAEELNTQAAKDRAEMFKGGEPLTGPLTVSDAIARALKYNLDKRSKMMEEALALGQTEIDSFDLLPKLMANAGYTERSEPNATRSRDLYTQSTSADVNPTYSSDRFLKTADLTMSWNILDFGVTYFTAKSNADRALIATERRRKTVHILVSEVRFAFWRAAAYQELKGDVDRAVAEARQALARAKTVERENLRAPVESLRYQKSMLETLRQLTAIQQELSTAKVELAALINLPPGTELTLAVPETLEVPNWTTSLERMEELAFVQNPDLREQGYLTRISVDDTRKAILKLLPGITFSAGTNYDSNSFAAYNQWNEAGAKLSWNLMNLASGKSQIDYAETNEEVVKAKRLALRMAVLAQVHVGQLHFQNAVSQYQQSDELWQVDRRLFQLSEARTANDAQGVLERVAGRASAIASQLRRFQSYAQVEQAYAKMQATLGQDLIPDTVAATDLNGLSTTIAARLERWNKGEDLESPAPAPVVASAAPVSPPPVAPEPVRVATTTAPLAASSTEAQSSAPALPADQPDLLKRAIANVQEMFESPRR</sequence>
<keyword evidence="1" id="KW-0175">Coiled coil</keyword>
<dbReference type="OrthoDB" id="9764652at2"/>
<name>A0A1H6HAL0_MAGFU</name>
<dbReference type="Proteomes" id="UP000182983">
    <property type="component" value="Unassembled WGS sequence"/>
</dbReference>
<keyword evidence="3" id="KW-0732">Signal</keyword>
<dbReference type="PANTHER" id="PTHR30203">
    <property type="entry name" value="OUTER MEMBRANE CATION EFFLUX PROTEIN"/>
    <property type="match status" value="1"/>
</dbReference>
<dbReference type="RefSeq" id="WP_074766768.1">
    <property type="nucleotide sequence ID" value="NZ_FNWO01000004.1"/>
</dbReference>
<gene>
    <name evidence="4" type="ORF">SAMN04244559_01335</name>
</gene>
<proteinExistence type="predicted"/>
<dbReference type="Gene3D" id="1.20.1600.10">
    <property type="entry name" value="Outer membrane efflux proteins (OEP)"/>
    <property type="match status" value="1"/>
</dbReference>